<feature type="transmembrane region" description="Helical" evidence="1">
    <location>
        <begin position="76"/>
        <end position="99"/>
    </location>
</feature>
<accession>A0A369BLN4</accession>
<keyword evidence="1" id="KW-1133">Transmembrane helix</keyword>
<sequence length="100" mass="10597">MANEIRLKHCPSCRITVSASHDTCPECGAVLEPGEAPRRRLTPGQRRLRIGVIAILGALFGLMFGARMGLYDGSGGIFSLLLMVGVGAFCAAILGRLALR</sequence>
<feature type="transmembrane region" description="Helical" evidence="1">
    <location>
        <begin position="48"/>
        <end position="70"/>
    </location>
</feature>
<evidence type="ECO:0000256" key="1">
    <source>
        <dbReference type="SAM" id="Phobius"/>
    </source>
</evidence>
<dbReference type="EMBL" id="QPJY01000019">
    <property type="protein sequence ID" value="RCX22015.1"/>
    <property type="molecule type" value="Genomic_DNA"/>
</dbReference>
<evidence type="ECO:0008006" key="4">
    <source>
        <dbReference type="Google" id="ProtNLM"/>
    </source>
</evidence>
<evidence type="ECO:0000313" key="3">
    <source>
        <dbReference type="Proteomes" id="UP000252707"/>
    </source>
</evidence>
<proteinExistence type="predicted"/>
<dbReference type="AlphaFoldDB" id="A0A369BLN4"/>
<reference evidence="2 3" key="1">
    <citation type="submission" date="2018-07" db="EMBL/GenBank/DDBJ databases">
        <title>Genomic Encyclopedia of Type Strains, Phase IV (KMG-IV): sequencing the most valuable type-strain genomes for metagenomic binning, comparative biology and taxonomic classification.</title>
        <authorList>
            <person name="Goeker M."/>
        </authorList>
    </citation>
    <scope>NUCLEOTIDE SEQUENCE [LARGE SCALE GENOMIC DNA]</scope>
    <source>
        <strain evidence="2 3">DSM 26407</strain>
    </source>
</reference>
<evidence type="ECO:0000313" key="2">
    <source>
        <dbReference type="EMBL" id="RCX22015.1"/>
    </source>
</evidence>
<dbReference type="RefSeq" id="WP_114281361.1">
    <property type="nucleotide sequence ID" value="NZ_QPJY01000019.1"/>
</dbReference>
<keyword evidence="3" id="KW-1185">Reference proteome</keyword>
<keyword evidence="1" id="KW-0812">Transmembrane</keyword>
<protein>
    <recommendedName>
        <fullName evidence="4">Zinc ribbon protein</fullName>
    </recommendedName>
</protein>
<name>A0A369BLN4_9GAMM</name>
<organism evidence="2 3">
    <name type="scientific">Thioalbus denitrificans</name>
    <dbReference type="NCBI Taxonomy" id="547122"/>
    <lineage>
        <taxon>Bacteria</taxon>
        <taxon>Pseudomonadati</taxon>
        <taxon>Pseudomonadota</taxon>
        <taxon>Gammaproteobacteria</taxon>
        <taxon>Chromatiales</taxon>
        <taxon>Ectothiorhodospiraceae</taxon>
        <taxon>Thioalbus</taxon>
    </lineage>
</organism>
<keyword evidence="1" id="KW-0472">Membrane</keyword>
<gene>
    <name evidence="2" type="ORF">DFQ59_11932</name>
</gene>
<dbReference type="Proteomes" id="UP000252707">
    <property type="component" value="Unassembled WGS sequence"/>
</dbReference>
<comment type="caution">
    <text evidence="2">The sequence shown here is derived from an EMBL/GenBank/DDBJ whole genome shotgun (WGS) entry which is preliminary data.</text>
</comment>